<keyword evidence="3" id="KW-1185">Reference proteome</keyword>
<comment type="caution">
    <text evidence="2">The sequence shown here is derived from an EMBL/GenBank/DDBJ whole genome shotgun (WGS) entry which is preliminary data.</text>
</comment>
<gene>
    <name evidence="2" type="ORF">PMIN01_02893</name>
</gene>
<feature type="compositionally biased region" description="Polar residues" evidence="1">
    <location>
        <begin position="49"/>
        <end position="60"/>
    </location>
</feature>
<evidence type="ECO:0000313" key="3">
    <source>
        <dbReference type="Proteomes" id="UP000756921"/>
    </source>
</evidence>
<feature type="compositionally biased region" description="Basic and acidic residues" evidence="1">
    <location>
        <begin position="69"/>
        <end position="81"/>
    </location>
</feature>
<evidence type="ECO:0000256" key="1">
    <source>
        <dbReference type="SAM" id="MobiDB-lite"/>
    </source>
</evidence>
<accession>A0A9P6KUT6</accession>
<name>A0A9P6KUT6_9PLEO</name>
<proteinExistence type="predicted"/>
<feature type="region of interest" description="Disordered" evidence="1">
    <location>
        <begin position="45"/>
        <end position="81"/>
    </location>
</feature>
<dbReference type="OrthoDB" id="10318685at2759"/>
<evidence type="ECO:0000313" key="2">
    <source>
        <dbReference type="EMBL" id="KAF9740258.1"/>
    </source>
</evidence>
<organism evidence="2 3">
    <name type="scientific">Paraphaeosphaeria minitans</name>
    <dbReference type="NCBI Taxonomy" id="565426"/>
    <lineage>
        <taxon>Eukaryota</taxon>
        <taxon>Fungi</taxon>
        <taxon>Dikarya</taxon>
        <taxon>Ascomycota</taxon>
        <taxon>Pezizomycotina</taxon>
        <taxon>Dothideomycetes</taxon>
        <taxon>Pleosporomycetidae</taxon>
        <taxon>Pleosporales</taxon>
        <taxon>Massarineae</taxon>
        <taxon>Didymosphaeriaceae</taxon>
        <taxon>Paraphaeosphaeria</taxon>
    </lineage>
</organism>
<dbReference type="AlphaFoldDB" id="A0A9P6KUT6"/>
<feature type="compositionally biased region" description="Basic and acidic residues" evidence="1">
    <location>
        <begin position="12"/>
        <end position="24"/>
    </location>
</feature>
<reference evidence="2" key="1">
    <citation type="journal article" date="2020" name="Mol. Plant Microbe Interact.">
        <title>Genome Sequence of the Biocontrol Agent Coniothyrium minitans strain Conio (IMI 134523).</title>
        <authorList>
            <person name="Patel D."/>
            <person name="Shittu T.A."/>
            <person name="Baroncelli R."/>
            <person name="Muthumeenakshi S."/>
            <person name="Osborne T.H."/>
            <person name="Janganan T.K."/>
            <person name="Sreenivasaprasad S."/>
        </authorList>
    </citation>
    <scope>NUCLEOTIDE SEQUENCE</scope>
    <source>
        <strain evidence="2">Conio</strain>
    </source>
</reference>
<feature type="region of interest" description="Disordered" evidence="1">
    <location>
        <begin position="1"/>
        <end position="33"/>
    </location>
</feature>
<dbReference type="Proteomes" id="UP000756921">
    <property type="component" value="Unassembled WGS sequence"/>
</dbReference>
<dbReference type="EMBL" id="WJXW01000002">
    <property type="protein sequence ID" value="KAF9740258.1"/>
    <property type="molecule type" value="Genomic_DNA"/>
</dbReference>
<sequence>MDTLLARVPEPSSEREIGKEKMSSSHEPPAASSVPQAIIDATEKGMVGTNGSSGDWSTENVAGEEAEEKEGKRADGIGEDGCRHVRWKGTDA</sequence>
<protein>
    <submittedName>
        <fullName evidence="2">Uncharacterized protein</fullName>
    </submittedName>
</protein>